<dbReference type="Gene3D" id="3.40.30.10">
    <property type="entry name" value="Glutaredoxin"/>
    <property type="match status" value="1"/>
</dbReference>
<sequence length="106" mass="12065">MASVQTLKRFISSHARLGSLALTFYTKDGCQLCKNAKGVLDNVIKKANNKALKLEIIDISKPENSDAFDKYCYDVPVLHVNRADEAKPVKFMHYFDMSKILQEINR</sequence>
<dbReference type="OrthoDB" id="429967at2759"/>
<dbReference type="RefSeq" id="XP_025343514.1">
    <property type="nucleotide sequence ID" value="XM_025488747.1"/>
</dbReference>
<dbReference type="InterPro" id="IPR008554">
    <property type="entry name" value="Glutaredoxin-like"/>
</dbReference>
<organism evidence="2 3">
    <name type="scientific">Candidozyma haemuli</name>
    <dbReference type="NCBI Taxonomy" id="45357"/>
    <lineage>
        <taxon>Eukaryota</taxon>
        <taxon>Fungi</taxon>
        <taxon>Dikarya</taxon>
        <taxon>Ascomycota</taxon>
        <taxon>Saccharomycotina</taxon>
        <taxon>Pichiomycetes</taxon>
        <taxon>Metschnikowiaceae</taxon>
        <taxon>Candidozyma</taxon>
    </lineage>
</organism>
<name>A0A2V1AXQ0_9ASCO</name>
<comment type="caution">
    <text evidence="2">The sequence shown here is derived from an EMBL/GenBank/DDBJ whole genome shotgun (WGS) entry which is preliminary data.</text>
</comment>
<comment type="similarity">
    <text evidence="1">Belongs to the glutaredoxin family.</text>
</comment>
<keyword evidence="3" id="KW-1185">Reference proteome</keyword>
<dbReference type="VEuPathDB" id="FungiDB:CXQ85_005146"/>
<evidence type="ECO:0000313" key="2">
    <source>
        <dbReference type="EMBL" id="PVH22574.1"/>
    </source>
</evidence>
<evidence type="ECO:0000256" key="1">
    <source>
        <dbReference type="RuleBase" id="RU363082"/>
    </source>
</evidence>
<dbReference type="Pfam" id="PF05768">
    <property type="entry name" value="Glrx-like"/>
    <property type="match status" value="1"/>
</dbReference>
<gene>
    <name evidence="2" type="ORF">CXQ85_005146</name>
</gene>
<accession>A0A2V1AXQ0</accession>
<dbReference type="GeneID" id="37010476"/>
<dbReference type="AlphaFoldDB" id="A0A2V1AXQ0"/>
<reference evidence="2 3" key="1">
    <citation type="submission" date="2017-12" db="EMBL/GenBank/DDBJ databases">
        <title>Genome Sequence of a Multidrug-Resistant Candida haemulonii Isolate from a Patient with Chronic Leg Ulcers in Israel.</title>
        <authorList>
            <person name="Chow N.A."/>
            <person name="Gade L."/>
            <person name="Batra D."/>
            <person name="Rowe L.A."/>
            <person name="Ben-Ami R."/>
            <person name="Loparev V.N."/>
            <person name="Litvintseva A.P."/>
        </authorList>
    </citation>
    <scope>NUCLEOTIDE SEQUENCE [LARGE SCALE GENOMIC DNA]</scope>
    <source>
        <strain evidence="2 3">B11899</strain>
    </source>
</reference>
<keyword evidence="1" id="KW-0249">Electron transport</keyword>
<dbReference type="PANTHER" id="PTHR33558:SF1">
    <property type="entry name" value="GLUTAREDOXIN-LIKE PROTEIN C5ORF63 HOMOLOG"/>
    <property type="match status" value="1"/>
</dbReference>
<evidence type="ECO:0000313" key="3">
    <source>
        <dbReference type="Proteomes" id="UP000244309"/>
    </source>
</evidence>
<keyword evidence="1" id="KW-0813">Transport</keyword>
<dbReference type="EMBL" id="PKFO01000008">
    <property type="protein sequence ID" value="PVH22574.1"/>
    <property type="molecule type" value="Genomic_DNA"/>
</dbReference>
<dbReference type="SUPFAM" id="SSF52833">
    <property type="entry name" value="Thioredoxin-like"/>
    <property type="match status" value="1"/>
</dbReference>
<dbReference type="PANTHER" id="PTHR33558">
    <property type="entry name" value="GLUTAREDOXIN-LIKE PROTEIN C5ORF63 HOMOLOG"/>
    <property type="match status" value="1"/>
</dbReference>
<dbReference type="Proteomes" id="UP000244309">
    <property type="component" value="Unassembled WGS sequence"/>
</dbReference>
<protein>
    <recommendedName>
        <fullName evidence="1">Glutaredoxin-like protein</fullName>
    </recommendedName>
</protein>
<dbReference type="InterPro" id="IPR036249">
    <property type="entry name" value="Thioredoxin-like_sf"/>
</dbReference>
<dbReference type="InterPro" id="IPR052565">
    <property type="entry name" value="Glutaredoxin-like_YDR286C"/>
</dbReference>
<proteinExistence type="inferred from homology"/>